<dbReference type="GO" id="GO:0005737">
    <property type="term" value="C:cytoplasm"/>
    <property type="evidence" value="ECO:0007669"/>
    <property type="project" value="UniProtKB-ARBA"/>
</dbReference>
<dbReference type="FunFam" id="3.30.230.10:FF:000002">
    <property type="entry name" value="30S ribosomal protein S5"/>
    <property type="match status" value="1"/>
</dbReference>
<sequence length="199" mass="21636">MTDDHKEEKKAPEGEGVTPKPASARPPAKRGGGRDAQSGDRRQRRSNRRGREERARSEFDQKIISLRRVARVVAGGRRFSFSAAIVAGDRKGRVGIGLGKGIDTALAMDKAFRDAKKNMIRVNLTDTKSIPHDIETKYSSSHVAIRPAPTRGIVAGSSIRTVLELAGVTDVTAKIHSRSRNKLNNARAAVQALSQLHAK</sequence>
<dbReference type="GO" id="GO:0003723">
    <property type="term" value="F:RNA binding"/>
    <property type="evidence" value="ECO:0007669"/>
    <property type="project" value="InterPro"/>
</dbReference>
<gene>
    <name evidence="10" type="ORF">COU15_02075</name>
</gene>
<keyword evidence="2 6" id="KW-0689">Ribosomal protein</keyword>
<evidence type="ECO:0000256" key="7">
    <source>
        <dbReference type="RuleBase" id="RU003823"/>
    </source>
</evidence>
<dbReference type="InterPro" id="IPR000851">
    <property type="entry name" value="Ribosomal_uS5"/>
</dbReference>
<evidence type="ECO:0000256" key="6">
    <source>
        <dbReference type="PROSITE-ProRule" id="PRU00268"/>
    </source>
</evidence>
<evidence type="ECO:0000256" key="3">
    <source>
        <dbReference type="ARBA" id="ARBA00023274"/>
    </source>
</evidence>
<proteinExistence type="inferred from homology"/>
<dbReference type="InterPro" id="IPR005324">
    <property type="entry name" value="Ribosomal_uS5_C"/>
</dbReference>
<dbReference type="GO" id="GO:0006412">
    <property type="term" value="P:translation"/>
    <property type="evidence" value="ECO:0007669"/>
    <property type="project" value="InterPro"/>
</dbReference>
<evidence type="ECO:0000259" key="9">
    <source>
        <dbReference type="PROSITE" id="PS50881"/>
    </source>
</evidence>
<name>A0A2H0UH94_9BACT</name>
<dbReference type="PROSITE" id="PS50881">
    <property type="entry name" value="S5_DSRBD"/>
    <property type="match status" value="1"/>
</dbReference>
<dbReference type="InterPro" id="IPR013810">
    <property type="entry name" value="Ribosomal_uS5_N"/>
</dbReference>
<comment type="similarity">
    <text evidence="1 7">Belongs to the universal ribosomal protein uS5 family.</text>
</comment>
<evidence type="ECO:0000313" key="11">
    <source>
        <dbReference type="Proteomes" id="UP000229315"/>
    </source>
</evidence>
<evidence type="ECO:0000313" key="10">
    <source>
        <dbReference type="EMBL" id="PIR85175.1"/>
    </source>
</evidence>
<dbReference type="GO" id="GO:0003735">
    <property type="term" value="F:structural constituent of ribosome"/>
    <property type="evidence" value="ECO:0007669"/>
    <property type="project" value="UniProtKB-UniRule"/>
</dbReference>
<protein>
    <recommendedName>
        <fullName evidence="4">Small ribosomal subunit protein uS5</fullName>
    </recommendedName>
    <alternativeName>
        <fullName evidence="5">30S ribosomal protein S5</fullName>
    </alternativeName>
</protein>
<dbReference type="Gene3D" id="3.30.230.10">
    <property type="match status" value="1"/>
</dbReference>
<dbReference type="SUPFAM" id="SSF54211">
    <property type="entry name" value="Ribosomal protein S5 domain 2-like"/>
    <property type="match status" value="1"/>
</dbReference>
<evidence type="ECO:0000256" key="5">
    <source>
        <dbReference type="ARBA" id="ARBA00035519"/>
    </source>
</evidence>
<reference evidence="11" key="1">
    <citation type="submission" date="2017-09" db="EMBL/GenBank/DDBJ databases">
        <title>Depth-based differentiation of microbial function through sediment-hosted aquifers and enrichment of novel symbionts in the deep terrestrial subsurface.</title>
        <authorList>
            <person name="Probst A.J."/>
            <person name="Ladd B."/>
            <person name="Jarett J.K."/>
            <person name="Geller-Mcgrath D.E."/>
            <person name="Sieber C.M.K."/>
            <person name="Emerson J.B."/>
            <person name="Anantharaman K."/>
            <person name="Thomas B.C."/>
            <person name="Malmstrom R."/>
            <person name="Stieglmeier M."/>
            <person name="Klingl A."/>
            <person name="Woyke T."/>
            <person name="Ryan C.M."/>
            <person name="Banfield J.F."/>
        </authorList>
    </citation>
    <scope>NUCLEOTIDE SEQUENCE [LARGE SCALE GENOMIC DNA]</scope>
</reference>
<dbReference type="GO" id="GO:1990904">
    <property type="term" value="C:ribonucleoprotein complex"/>
    <property type="evidence" value="ECO:0007669"/>
    <property type="project" value="UniProtKB-UniRule"/>
</dbReference>
<comment type="caution">
    <text evidence="10">The sequence shown here is derived from an EMBL/GenBank/DDBJ whole genome shotgun (WGS) entry which is preliminary data.</text>
</comment>
<feature type="domain" description="S5 DRBM" evidence="9">
    <location>
        <begin position="59"/>
        <end position="122"/>
    </location>
</feature>
<feature type="compositionally biased region" description="Basic and acidic residues" evidence="8">
    <location>
        <begin position="1"/>
        <end position="13"/>
    </location>
</feature>
<evidence type="ECO:0000256" key="1">
    <source>
        <dbReference type="ARBA" id="ARBA00008945"/>
    </source>
</evidence>
<dbReference type="Pfam" id="PF00333">
    <property type="entry name" value="Ribosomal_S5"/>
    <property type="match status" value="1"/>
</dbReference>
<dbReference type="SUPFAM" id="SSF54768">
    <property type="entry name" value="dsRNA-binding domain-like"/>
    <property type="match status" value="1"/>
</dbReference>
<dbReference type="InterPro" id="IPR020568">
    <property type="entry name" value="Ribosomal_Su5_D2-typ_SF"/>
</dbReference>
<accession>A0A2H0UH94</accession>
<keyword evidence="3 6" id="KW-0687">Ribonucleoprotein</keyword>
<feature type="region of interest" description="Disordered" evidence="8">
    <location>
        <begin position="1"/>
        <end position="57"/>
    </location>
</feature>
<dbReference type="PANTHER" id="PTHR48277">
    <property type="entry name" value="MITOCHONDRIAL RIBOSOMAL PROTEIN S5"/>
    <property type="match status" value="1"/>
</dbReference>
<dbReference type="Proteomes" id="UP000229315">
    <property type="component" value="Unassembled WGS sequence"/>
</dbReference>
<dbReference type="GO" id="GO:0005840">
    <property type="term" value="C:ribosome"/>
    <property type="evidence" value="ECO:0007669"/>
    <property type="project" value="UniProtKB-KW"/>
</dbReference>
<evidence type="ECO:0000256" key="8">
    <source>
        <dbReference type="SAM" id="MobiDB-lite"/>
    </source>
</evidence>
<organism evidence="10 11">
    <name type="scientific">Candidatus Kaiserbacteria bacterium CG10_big_fil_rev_8_21_14_0_10_45_20</name>
    <dbReference type="NCBI Taxonomy" id="1974607"/>
    <lineage>
        <taxon>Bacteria</taxon>
        <taxon>Candidatus Kaiseribacteriota</taxon>
    </lineage>
</organism>
<dbReference type="Pfam" id="PF03719">
    <property type="entry name" value="Ribosomal_S5_C"/>
    <property type="match status" value="1"/>
</dbReference>
<dbReference type="Gene3D" id="3.30.160.20">
    <property type="match status" value="1"/>
</dbReference>
<evidence type="ECO:0000256" key="2">
    <source>
        <dbReference type="ARBA" id="ARBA00022980"/>
    </source>
</evidence>
<dbReference type="AlphaFoldDB" id="A0A2H0UH94"/>
<evidence type="ECO:0000256" key="4">
    <source>
        <dbReference type="ARBA" id="ARBA00035255"/>
    </source>
</evidence>
<dbReference type="InterPro" id="IPR014721">
    <property type="entry name" value="Ribsml_uS5_D2-typ_fold_subgr"/>
</dbReference>
<dbReference type="PANTHER" id="PTHR48277:SF1">
    <property type="entry name" value="MITOCHONDRIAL RIBOSOMAL PROTEIN S5"/>
    <property type="match status" value="1"/>
</dbReference>
<dbReference type="EMBL" id="PFBH01000014">
    <property type="protein sequence ID" value="PIR85175.1"/>
    <property type="molecule type" value="Genomic_DNA"/>
</dbReference>